<gene>
    <name evidence="6" type="ORF">FSP39_015810</name>
</gene>
<dbReference type="EMBL" id="VSWD01000007">
    <property type="protein sequence ID" value="KAK3098066.1"/>
    <property type="molecule type" value="Genomic_DNA"/>
</dbReference>
<dbReference type="SUPFAM" id="SSF56436">
    <property type="entry name" value="C-type lectin-like"/>
    <property type="match status" value="1"/>
</dbReference>
<dbReference type="PANTHER" id="PTHR22799:SF6">
    <property type="entry name" value="C-TYPE LECTIN DOMAIN FAMILY 4 MEMBER M-LIKE"/>
    <property type="match status" value="1"/>
</dbReference>
<evidence type="ECO:0000256" key="2">
    <source>
        <dbReference type="ARBA" id="ARBA00023157"/>
    </source>
</evidence>
<comment type="caution">
    <text evidence="6">The sequence shown here is derived from an EMBL/GenBank/DDBJ whole genome shotgun (WGS) entry which is preliminary data.</text>
</comment>
<evidence type="ECO:0000259" key="5">
    <source>
        <dbReference type="PROSITE" id="PS50041"/>
    </source>
</evidence>
<feature type="domain" description="C-type lectin" evidence="5">
    <location>
        <begin position="268"/>
        <end position="383"/>
    </location>
</feature>
<keyword evidence="2" id="KW-1015">Disulfide bond</keyword>
<dbReference type="PROSITE" id="PS50041">
    <property type="entry name" value="C_TYPE_LECTIN_2"/>
    <property type="match status" value="1"/>
</dbReference>
<dbReference type="InterPro" id="IPR016187">
    <property type="entry name" value="CTDL_fold"/>
</dbReference>
<protein>
    <recommendedName>
        <fullName evidence="5">C-type lectin domain-containing protein</fullName>
    </recommendedName>
</protein>
<dbReference type="InterPro" id="IPR016186">
    <property type="entry name" value="C-type_lectin-like/link_sf"/>
</dbReference>
<dbReference type="PANTHER" id="PTHR22799">
    <property type="entry name" value="TETRANECTIN-RELATED"/>
    <property type="match status" value="1"/>
</dbReference>
<feature type="coiled-coil region" evidence="3">
    <location>
        <begin position="188"/>
        <end position="254"/>
    </location>
</feature>
<dbReference type="Gene3D" id="3.10.100.10">
    <property type="entry name" value="Mannose-Binding Protein A, subunit A"/>
    <property type="match status" value="1"/>
</dbReference>
<dbReference type="SMART" id="SM00034">
    <property type="entry name" value="CLECT"/>
    <property type="match status" value="1"/>
</dbReference>
<dbReference type="GO" id="GO:0030246">
    <property type="term" value="F:carbohydrate binding"/>
    <property type="evidence" value="ECO:0007669"/>
    <property type="project" value="UniProtKB-KW"/>
</dbReference>
<dbReference type="InterPro" id="IPR018378">
    <property type="entry name" value="C-type_lectin_CS"/>
</dbReference>
<evidence type="ECO:0000256" key="3">
    <source>
        <dbReference type="SAM" id="Coils"/>
    </source>
</evidence>
<sequence length="387" mass="45301">MELLIRTTFFLSFSFITGQEILYSQNGKCSSKKSDYKSLLGLDVKLTQMYENNVQLHSDIRRANKDMKTALEGIIEKTVEQQSKMSLIEERNKMQLSKYQNYSEIYEENFHDLQRVIDDHSSKLLLIDEMNEKQQHENQNASGRCERILQELNETITEHTNKFILIGEEREQQRSSYKNASISYVRALQDLNETVEKHDSRLLIIERRNENQQRVSQTTLQRYDNNLQDLRQLIQELQSKVLNMTDELNTLRKDFSFFLGYQGSVINHGNTSYLVSKQKLSWTDAWSFCRKIGAILVHIKNPSINAFLLKSLSQYGDNFWIGGELVSGSYKWKTSTGYQSISWANWAPGEPSSGSQKCINLWKYRGHKWDNEYCRIQSRFVCSREQG</sequence>
<keyword evidence="4" id="KW-0732">Signal</keyword>
<keyword evidence="3" id="KW-0175">Coiled coil</keyword>
<keyword evidence="1" id="KW-0430">Lectin</keyword>
<evidence type="ECO:0000313" key="7">
    <source>
        <dbReference type="Proteomes" id="UP001186944"/>
    </source>
</evidence>
<accession>A0AA88Y5K7</accession>
<dbReference type="CDD" id="cd00037">
    <property type="entry name" value="CLECT"/>
    <property type="match status" value="1"/>
</dbReference>
<reference evidence="6" key="1">
    <citation type="submission" date="2019-08" db="EMBL/GenBank/DDBJ databases">
        <title>The improved chromosome-level genome for the pearl oyster Pinctada fucata martensii using PacBio sequencing and Hi-C.</title>
        <authorList>
            <person name="Zheng Z."/>
        </authorList>
    </citation>
    <scope>NUCLEOTIDE SEQUENCE</scope>
    <source>
        <strain evidence="6">ZZ-2019</strain>
        <tissue evidence="6">Adductor muscle</tissue>
    </source>
</reference>
<dbReference type="InterPro" id="IPR051663">
    <property type="entry name" value="CLec_Tetranectin-domain"/>
</dbReference>
<keyword evidence="7" id="KW-1185">Reference proteome</keyword>
<dbReference type="Pfam" id="PF00059">
    <property type="entry name" value="Lectin_C"/>
    <property type="match status" value="1"/>
</dbReference>
<dbReference type="Proteomes" id="UP001186944">
    <property type="component" value="Unassembled WGS sequence"/>
</dbReference>
<dbReference type="PROSITE" id="PS00615">
    <property type="entry name" value="C_TYPE_LECTIN_1"/>
    <property type="match status" value="1"/>
</dbReference>
<proteinExistence type="predicted"/>
<name>A0AA88Y5K7_PINIB</name>
<feature type="signal peptide" evidence="4">
    <location>
        <begin position="1"/>
        <end position="18"/>
    </location>
</feature>
<evidence type="ECO:0000256" key="1">
    <source>
        <dbReference type="ARBA" id="ARBA00022734"/>
    </source>
</evidence>
<dbReference type="AlphaFoldDB" id="A0AA88Y5K7"/>
<feature type="chain" id="PRO_5041675256" description="C-type lectin domain-containing protein" evidence="4">
    <location>
        <begin position="19"/>
        <end position="387"/>
    </location>
</feature>
<organism evidence="6 7">
    <name type="scientific">Pinctada imbricata</name>
    <name type="common">Atlantic pearl-oyster</name>
    <name type="synonym">Pinctada martensii</name>
    <dbReference type="NCBI Taxonomy" id="66713"/>
    <lineage>
        <taxon>Eukaryota</taxon>
        <taxon>Metazoa</taxon>
        <taxon>Spiralia</taxon>
        <taxon>Lophotrochozoa</taxon>
        <taxon>Mollusca</taxon>
        <taxon>Bivalvia</taxon>
        <taxon>Autobranchia</taxon>
        <taxon>Pteriomorphia</taxon>
        <taxon>Pterioida</taxon>
        <taxon>Pterioidea</taxon>
        <taxon>Pteriidae</taxon>
        <taxon>Pinctada</taxon>
    </lineage>
</organism>
<dbReference type="InterPro" id="IPR001304">
    <property type="entry name" value="C-type_lectin-like"/>
</dbReference>
<evidence type="ECO:0000256" key="4">
    <source>
        <dbReference type="SAM" id="SignalP"/>
    </source>
</evidence>
<evidence type="ECO:0000313" key="6">
    <source>
        <dbReference type="EMBL" id="KAK3098066.1"/>
    </source>
</evidence>